<dbReference type="AlphaFoldDB" id="A0A165Y4F5"/>
<dbReference type="STRING" id="436010.A0A165Y4F5"/>
<evidence type="ECO:0000256" key="1">
    <source>
        <dbReference type="ARBA" id="ARBA00001255"/>
    </source>
</evidence>
<dbReference type="InterPro" id="IPR017853">
    <property type="entry name" value="GH"/>
</dbReference>
<reference evidence="11 12" key="1">
    <citation type="journal article" date="2016" name="Mol. Biol. Evol.">
        <title>Comparative Genomics of Early-Diverging Mushroom-Forming Fungi Provides Insights into the Origins of Lignocellulose Decay Capabilities.</title>
        <authorList>
            <person name="Nagy L.G."/>
            <person name="Riley R."/>
            <person name="Tritt A."/>
            <person name="Adam C."/>
            <person name="Daum C."/>
            <person name="Floudas D."/>
            <person name="Sun H."/>
            <person name="Yadav J.S."/>
            <person name="Pangilinan J."/>
            <person name="Larsson K.H."/>
            <person name="Matsuura K."/>
            <person name="Barry K."/>
            <person name="Labutti K."/>
            <person name="Kuo R."/>
            <person name="Ohm R.A."/>
            <person name="Bhattacharya S.S."/>
            <person name="Shirouzu T."/>
            <person name="Yoshinaga Y."/>
            <person name="Martin F.M."/>
            <person name="Grigoriev I.V."/>
            <person name="Hibbett D.S."/>
        </authorList>
    </citation>
    <scope>NUCLEOTIDE SEQUENCE [LARGE SCALE GENOMIC DNA]</scope>
    <source>
        <strain evidence="11 12">CBS 109695</strain>
    </source>
</reference>
<feature type="region of interest" description="Disordered" evidence="8">
    <location>
        <begin position="422"/>
        <end position="458"/>
    </location>
</feature>
<dbReference type="InterPro" id="IPR013780">
    <property type="entry name" value="Glyco_hydro_b"/>
</dbReference>
<dbReference type="Gene3D" id="2.60.40.1180">
    <property type="entry name" value="Golgi alpha-mannosidase II"/>
    <property type="match status" value="1"/>
</dbReference>
<sequence length="691" mass="75707">MFSLALLASLLLTCHRAEALNNGVQKLPRLGYNTWNAFACNINSSVVLGQAQIMKTSGLLDAGYTAVHLDDCYANLNRTNGKIVANATKFPDGMKNFTNSIKALGFETGIYSDSGWLTCGGYPGSFNNEATDVETFAEWGFEYLKYDNCYIPFDSVTRQNELGRYQNMANAIAAYAKKTKTLPISLALCEWGWQQVQLWGKTVAQSWRVDDDIEPFWSSIASIINQASFIAPQSDFYGHNDLDMLQVGNTVNGGNLTVEEARSHFTAWALLKSPLLIGTDLKTIGKDYLNILLNKEIIAINQDPVVGASITPFRWGMNPDLVSNSSYPAQYWSGQTQTGVVFMLLNTLDTPAPMFFNLTESWAIRAGRQYHVRDLWAHTDNGTAVRNLTVTVPGHGVAALLLTDAGDEPASVGLENECCLGPRTISGSPGPSSPSPARSWARNHRPGPATTAQDLQYHPQPLLQPAEIATRRTHSLAHHRAGALPTSSPQLIAPSIEPPGPHAFAKRVGAWYQHVLDCLHAAPPQMDVCVSLVVTDPLRPLPSPPHPMQTSTSPCAPSKRAAVSPQRLNALRRPFRACTRDHVVPPAPPPLGPTTPCRLQPPHSRTLPFTPSPQAYTAGGDDNHFHWQHIPLDSGRLHHYMPLLGHSGSKCVRALVAPRGPRPPTARHFVSSARSPFKLLIKTFHHLYLTY</sequence>
<feature type="signal peptide" evidence="9">
    <location>
        <begin position="1"/>
        <end position="19"/>
    </location>
</feature>
<gene>
    <name evidence="11" type="ORF">FIBSPDRAFT_1051925</name>
</gene>
<evidence type="ECO:0000256" key="3">
    <source>
        <dbReference type="ARBA" id="ARBA00012755"/>
    </source>
</evidence>
<evidence type="ECO:0000256" key="4">
    <source>
        <dbReference type="ARBA" id="ARBA00022729"/>
    </source>
</evidence>
<comment type="catalytic activity">
    <reaction evidence="1 7">
        <text>Hydrolysis of terminal, non-reducing alpha-D-galactose residues in alpha-D-galactosides, including galactose oligosaccharides, galactomannans and galactolipids.</text>
        <dbReference type="EC" id="3.2.1.22"/>
    </reaction>
</comment>
<protein>
    <recommendedName>
        <fullName evidence="3 7">Alpha-galactosidase</fullName>
        <ecNumber evidence="3 7">3.2.1.22</ecNumber>
    </recommendedName>
    <alternativeName>
        <fullName evidence="7">Melibiase</fullName>
    </alternativeName>
</protein>
<keyword evidence="6 7" id="KW-0326">Glycosidase</keyword>
<dbReference type="GO" id="GO:0004557">
    <property type="term" value="F:alpha-galactosidase activity"/>
    <property type="evidence" value="ECO:0007669"/>
    <property type="project" value="UniProtKB-EC"/>
</dbReference>
<dbReference type="SUPFAM" id="SSF51011">
    <property type="entry name" value="Glycosyl hydrolase domain"/>
    <property type="match status" value="1"/>
</dbReference>
<feature type="domain" description="Alpha galactosidase C-terminal" evidence="10">
    <location>
        <begin position="328"/>
        <end position="402"/>
    </location>
</feature>
<keyword evidence="5 7" id="KW-0378">Hydrolase</keyword>
<dbReference type="PANTHER" id="PTHR11452:SF61">
    <property type="entry name" value="ALPHA-GALACTOSIDASE B-RELATED"/>
    <property type="match status" value="1"/>
</dbReference>
<name>A0A165Y4F5_9AGAM</name>
<evidence type="ECO:0000259" key="10">
    <source>
        <dbReference type="Pfam" id="PF17801"/>
    </source>
</evidence>
<dbReference type="SUPFAM" id="SSF51445">
    <property type="entry name" value="(Trans)glycosidases"/>
    <property type="match status" value="1"/>
</dbReference>
<evidence type="ECO:0000256" key="8">
    <source>
        <dbReference type="SAM" id="MobiDB-lite"/>
    </source>
</evidence>
<feature type="compositionally biased region" description="Basic residues" evidence="8">
    <location>
        <begin position="472"/>
        <end position="481"/>
    </location>
</feature>
<dbReference type="GO" id="GO:0005975">
    <property type="term" value="P:carbohydrate metabolic process"/>
    <property type="evidence" value="ECO:0007669"/>
    <property type="project" value="InterPro"/>
</dbReference>
<evidence type="ECO:0000256" key="2">
    <source>
        <dbReference type="ARBA" id="ARBA00009743"/>
    </source>
</evidence>
<keyword evidence="12" id="KW-1185">Reference proteome</keyword>
<dbReference type="InterPro" id="IPR002241">
    <property type="entry name" value="Glyco_hydro_27"/>
</dbReference>
<evidence type="ECO:0000256" key="7">
    <source>
        <dbReference type="RuleBase" id="RU361168"/>
    </source>
</evidence>
<feature type="chain" id="PRO_5007869186" description="Alpha-galactosidase" evidence="9">
    <location>
        <begin position="20"/>
        <end position="691"/>
    </location>
</feature>
<keyword evidence="7" id="KW-1015">Disulfide bond</keyword>
<dbReference type="InterPro" id="IPR013785">
    <property type="entry name" value="Aldolase_TIM"/>
</dbReference>
<evidence type="ECO:0000256" key="5">
    <source>
        <dbReference type="ARBA" id="ARBA00022801"/>
    </source>
</evidence>
<dbReference type="EC" id="3.2.1.22" evidence="3 7"/>
<comment type="similarity">
    <text evidence="2 7">Belongs to the glycosyl hydrolase 27 family.</text>
</comment>
<dbReference type="EMBL" id="KV417705">
    <property type="protein sequence ID" value="KZP09196.1"/>
    <property type="molecule type" value="Genomic_DNA"/>
</dbReference>
<dbReference type="CDD" id="cd14792">
    <property type="entry name" value="GH27"/>
    <property type="match status" value="1"/>
</dbReference>
<dbReference type="Gene3D" id="3.20.20.70">
    <property type="entry name" value="Aldolase class I"/>
    <property type="match status" value="1"/>
</dbReference>
<evidence type="ECO:0000256" key="6">
    <source>
        <dbReference type="ARBA" id="ARBA00023295"/>
    </source>
</evidence>
<accession>A0A165Y4F5</accession>
<organism evidence="11 12">
    <name type="scientific">Athelia psychrophila</name>
    <dbReference type="NCBI Taxonomy" id="1759441"/>
    <lineage>
        <taxon>Eukaryota</taxon>
        <taxon>Fungi</taxon>
        <taxon>Dikarya</taxon>
        <taxon>Basidiomycota</taxon>
        <taxon>Agaricomycotina</taxon>
        <taxon>Agaricomycetes</taxon>
        <taxon>Agaricomycetidae</taxon>
        <taxon>Atheliales</taxon>
        <taxon>Atheliaceae</taxon>
        <taxon>Athelia</taxon>
    </lineage>
</organism>
<keyword evidence="4 9" id="KW-0732">Signal</keyword>
<dbReference type="Pfam" id="PF16499">
    <property type="entry name" value="Melibiase_2"/>
    <property type="match status" value="1"/>
</dbReference>
<evidence type="ECO:0000313" key="11">
    <source>
        <dbReference type="EMBL" id="KZP09196.1"/>
    </source>
</evidence>
<evidence type="ECO:0000313" key="12">
    <source>
        <dbReference type="Proteomes" id="UP000076532"/>
    </source>
</evidence>
<dbReference type="PRINTS" id="PR00740">
    <property type="entry name" value="GLHYDRLASE27"/>
</dbReference>
<dbReference type="OrthoDB" id="5795902at2759"/>
<feature type="region of interest" description="Disordered" evidence="8">
    <location>
        <begin position="472"/>
        <end position="498"/>
    </location>
</feature>
<dbReference type="Pfam" id="PF17801">
    <property type="entry name" value="Melibiase_C"/>
    <property type="match status" value="1"/>
</dbReference>
<dbReference type="PANTHER" id="PTHR11452">
    <property type="entry name" value="ALPHA-GALACTOSIDASE/ALPHA-N-ACETYLGALACTOSAMINIDASE"/>
    <property type="match status" value="1"/>
</dbReference>
<evidence type="ECO:0000256" key="9">
    <source>
        <dbReference type="SAM" id="SignalP"/>
    </source>
</evidence>
<proteinExistence type="inferred from homology"/>
<dbReference type="InterPro" id="IPR041233">
    <property type="entry name" value="Melibiase_C"/>
</dbReference>
<dbReference type="Proteomes" id="UP000076532">
    <property type="component" value="Unassembled WGS sequence"/>
</dbReference>